<dbReference type="Gene3D" id="3.40.50.150">
    <property type="entry name" value="Vaccinia Virus protein VP39"/>
    <property type="match status" value="1"/>
</dbReference>
<keyword evidence="2" id="KW-0808">Transferase</keyword>
<evidence type="ECO:0000259" key="1">
    <source>
        <dbReference type="Pfam" id="PF13649"/>
    </source>
</evidence>
<dbReference type="GO" id="GO:0032259">
    <property type="term" value="P:methylation"/>
    <property type="evidence" value="ECO:0007669"/>
    <property type="project" value="UniProtKB-KW"/>
</dbReference>
<dbReference type="RefSeq" id="WP_163743711.1">
    <property type="nucleotide sequence ID" value="NZ_JAAGOA010000025.1"/>
</dbReference>
<dbReference type="AlphaFoldDB" id="A0A6L9SGL9"/>
<keyword evidence="2" id="KW-0489">Methyltransferase</keyword>
<comment type="caution">
    <text evidence="2">The sequence shown here is derived from an EMBL/GenBank/DDBJ whole genome shotgun (WGS) entry which is preliminary data.</text>
</comment>
<dbReference type="InterPro" id="IPR041698">
    <property type="entry name" value="Methyltransf_25"/>
</dbReference>
<dbReference type="PANTHER" id="PTHR43591:SF24">
    <property type="entry name" value="2-METHOXY-6-POLYPRENYL-1,4-BENZOQUINOL METHYLASE, MITOCHONDRIAL"/>
    <property type="match status" value="1"/>
</dbReference>
<dbReference type="GO" id="GO:0008168">
    <property type="term" value="F:methyltransferase activity"/>
    <property type="evidence" value="ECO:0007669"/>
    <property type="project" value="UniProtKB-KW"/>
</dbReference>
<organism evidence="2 3">
    <name type="scientific">Phytoactinopolyspora halotolerans</name>
    <dbReference type="NCBI Taxonomy" id="1981512"/>
    <lineage>
        <taxon>Bacteria</taxon>
        <taxon>Bacillati</taxon>
        <taxon>Actinomycetota</taxon>
        <taxon>Actinomycetes</taxon>
        <taxon>Jiangellales</taxon>
        <taxon>Jiangellaceae</taxon>
        <taxon>Phytoactinopolyspora</taxon>
    </lineage>
</organism>
<dbReference type="InterPro" id="IPR029063">
    <property type="entry name" value="SAM-dependent_MTases_sf"/>
</dbReference>
<proteinExistence type="predicted"/>
<feature type="domain" description="Methyltransferase" evidence="1">
    <location>
        <begin position="45"/>
        <end position="136"/>
    </location>
</feature>
<dbReference type="Proteomes" id="UP000475214">
    <property type="component" value="Unassembled WGS sequence"/>
</dbReference>
<keyword evidence="3" id="KW-1185">Reference proteome</keyword>
<evidence type="ECO:0000313" key="3">
    <source>
        <dbReference type="Proteomes" id="UP000475214"/>
    </source>
</evidence>
<dbReference type="CDD" id="cd02440">
    <property type="entry name" value="AdoMet_MTases"/>
    <property type="match status" value="1"/>
</dbReference>
<gene>
    <name evidence="2" type="ORF">G1H10_26705</name>
</gene>
<dbReference type="Pfam" id="PF13649">
    <property type="entry name" value="Methyltransf_25"/>
    <property type="match status" value="1"/>
</dbReference>
<protein>
    <submittedName>
        <fullName evidence="2">Methyltransferase domain-containing protein</fullName>
    </submittedName>
</protein>
<name>A0A6L9SGL9_9ACTN</name>
<dbReference type="PANTHER" id="PTHR43591">
    <property type="entry name" value="METHYLTRANSFERASE"/>
    <property type="match status" value="1"/>
</dbReference>
<dbReference type="EMBL" id="JAAGOA010000025">
    <property type="protein sequence ID" value="NEE03764.1"/>
    <property type="molecule type" value="Genomic_DNA"/>
</dbReference>
<evidence type="ECO:0000313" key="2">
    <source>
        <dbReference type="EMBL" id="NEE03764.1"/>
    </source>
</evidence>
<accession>A0A6L9SGL9</accession>
<sequence length="267" mass="28395">MTSTETFQIPLETAEVYEARFVPGLFAEWAPLLTDAAGVRPGHAVLDVACGTGVVTRAVADRLGGDGTVVGLDLNESMLTVARRVRPDLAWQQGDVAHLPFPERTFDVTLCQMSLMFFPDRGRALAEMARVTAPGGTVGIVVPAAISDQPAYHGVVSVIADEAGAEGASLVQTYWSCGDLRELQDLFESAGLTSVTARTHTGTAHFDTIDGLVITEVEGSPLIDRIDDATYRRITERSREVLARFVTGDGALHAPLVGHIVTGIVPA</sequence>
<reference evidence="2 3" key="1">
    <citation type="submission" date="2020-02" db="EMBL/GenBank/DDBJ databases">
        <authorList>
            <person name="Li X.-J."/>
            <person name="Han X.-M."/>
        </authorList>
    </citation>
    <scope>NUCLEOTIDE SEQUENCE [LARGE SCALE GENOMIC DNA]</scope>
    <source>
        <strain evidence="2 3">CCTCC AB 2017055</strain>
    </source>
</reference>
<dbReference type="SUPFAM" id="SSF53335">
    <property type="entry name" value="S-adenosyl-L-methionine-dependent methyltransferases"/>
    <property type="match status" value="1"/>
</dbReference>